<dbReference type="GO" id="GO:0016757">
    <property type="term" value="F:glycosyltransferase activity"/>
    <property type="evidence" value="ECO:0007669"/>
    <property type="project" value="InterPro"/>
</dbReference>
<keyword evidence="1" id="KW-0808">Transferase</keyword>
<evidence type="ECO:0000313" key="6">
    <source>
        <dbReference type="Proteomes" id="UP000176751"/>
    </source>
</evidence>
<evidence type="ECO:0000256" key="1">
    <source>
        <dbReference type="ARBA" id="ARBA00022679"/>
    </source>
</evidence>
<dbReference type="InterPro" id="IPR001296">
    <property type="entry name" value="Glyco_trans_1"/>
</dbReference>
<evidence type="ECO:0000313" key="5">
    <source>
        <dbReference type="EMBL" id="OGE03050.1"/>
    </source>
</evidence>
<dbReference type="InterPro" id="IPR028098">
    <property type="entry name" value="Glyco_trans_4-like_N"/>
</dbReference>
<dbReference type="Pfam" id="PF13439">
    <property type="entry name" value="Glyco_transf_4"/>
    <property type="match status" value="1"/>
</dbReference>
<protein>
    <recommendedName>
        <fullName evidence="7">Glycosyl transferase family 1 domain-containing protein</fullName>
    </recommendedName>
</protein>
<evidence type="ECO:0000259" key="3">
    <source>
        <dbReference type="Pfam" id="PF00534"/>
    </source>
</evidence>
<comment type="caution">
    <text evidence="5">The sequence shown here is derived from an EMBL/GenBank/DDBJ whole genome shotgun (WGS) entry which is preliminary data.</text>
</comment>
<dbReference type="CDD" id="cd03809">
    <property type="entry name" value="GT4_MtfB-like"/>
    <property type="match status" value="1"/>
</dbReference>
<feature type="domain" description="Glycosyltransferase subfamily 4-like N-terminal" evidence="4">
    <location>
        <begin position="156"/>
        <end position="230"/>
    </location>
</feature>
<dbReference type="AlphaFoldDB" id="A0A1F5HG11"/>
<dbReference type="Proteomes" id="UP000176751">
    <property type="component" value="Unassembled WGS sequence"/>
</dbReference>
<organism evidence="5 6">
    <name type="scientific">Candidatus Curtissbacteria bacterium RIFOXYA1_FULL_41_14</name>
    <dbReference type="NCBI Taxonomy" id="1797737"/>
    <lineage>
        <taxon>Bacteria</taxon>
        <taxon>Candidatus Curtissiibacteriota</taxon>
    </lineage>
</organism>
<dbReference type="Pfam" id="PF00534">
    <property type="entry name" value="Glycos_transf_1"/>
    <property type="match status" value="1"/>
</dbReference>
<dbReference type="SUPFAM" id="SSF53756">
    <property type="entry name" value="UDP-Glycosyltransferase/glycogen phosphorylase"/>
    <property type="match status" value="2"/>
</dbReference>
<proteinExistence type="predicted"/>
<gene>
    <name evidence="5" type="ORF">A2196_01290</name>
</gene>
<accession>A0A1F5HG11</accession>
<dbReference type="Gene3D" id="3.40.50.2000">
    <property type="entry name" value="Glycogen Phosphorylase B"/>
    <property type="match status" value="2"/>
</dbReference>
<feature type="region of interest" description="Disordered" evidence="2">
    <location>
        <begin position="288"/>
        <end position="312"/>
    </location>
</feature>
<reference evidence="5 6" key="1">
    <citation type="journal article" date="2016" name="Nat. Commun.">
        <title>Thousands of microbial genomes shed light on interconnected biogeochemical processes in an aquifer system.</title>
        <authorList>
            <person name="Anantharaman K."/>
            <person name="Brown C.T."/>
            <person name="Hug L.A."/>
            <person name="Sharon I."/>
            <person name="Castelle C.J."/>
            <person name="Probst A.J."/>
            <person name="Thomas B.C."/>
            <person name="Singh A."/>
            <person name="Wilkins M.J."/>
            <person name="Karaoz U."/>
            <person name="Brodie E.L."/>
            <person name="Williams K.H."/>
            <person name="Hubbard S.S."/>
            <person name="Banfield J.F."/>
        </authorList>
    </citation>
    <scope>NUCLEOTIDE SEQUENCE [LARGE SCALE GENOMIC DNA]</scope>
</reference>
<dbReference type="PANTHER" id="PTHR46401">
    <property type="entry name" value="GLYCOSYLTRANSFERASE WBBK-RELATED"/>
    <property type="match status" value="1"/>
</dbReference>
<feature type="domain" description="Glycosyl transferase family 1" evidence="3">
    <location>
        <begin position="310"/>
        <end position="419"/>
    </location>
</feature>
<dbReference type="EMBL" id="MFCA01000006">
    <property type="protein sequence ID" value="OGE03050.1"/>
    <property type="molecule type" value="Genomic_DNA"/>
</dbReference>
<dbReference type="GO" id="GO:0009103">
    <property type="term" value="P:lipopolysaccharide biosynthetic process"/>
    <property type="evidence" value="ECO:0007669"/>
    <property type="project" value="TreeGrafter"/>
</dbReference>
<dbReference type="STRING" id="1797737.A2196_01290"/>
<name>A0A1F5HG11_9BACT</name>
<sequence>MLIGFDASRAFVDEATGTENYSLNLLKALAKIDRKNRYRVYLRSGSQFTLRLRSGQTVHSSERKKKSINRGPVTDNFKWPPNFEFKLIRPRRFWTQIGLAWETWKNPVDLLFIPAHTLPIFRRRKPFKGTTSSQGTTGITGLKNGKARGTRDTLVTRDTRYVVTIHDLGVEYLLLYHQFPQRYYLDLASKYAANAADALIAVSEATRRDLIDRYKVGTKKVFVVPEGVDMRFFKPSSKLKVQSVKSKYKIKGPYILFVGTVQPRKNLECLIEAFSQLVHSSQNSSQLRVDPSTSLRAGSSQTKQNSAASVNSEQRIENQLSVNRELITDNLQLIILGKLGWDYQKILDAPKKYGVGNRVKFLGYVNRADLSSLYTGASVLAAPSLFEGFDLPILEALACGCPVIASNIPAHREILRKLEGTRKGTKGRRSVSNIPVPIVLAKPKDIGSLSRFLYQSISQYDKRQSFITERRELASKFSWDEAAKKTLNVFESCLS</sequence>
<evidence type="ECO:0008006" key="7">
    <source>
        <dbReference type="Google" id="ProtNLM"/>
    </source>
</evidence>
<evidence type="ECO:0000256" key="2">
    <source>
        <dbReference type="SAM" id="MobiDB-lite"/>
    </source>
</evidence>
<dbReference type="PANTHER" id="PTHR46401:SF2">
    <property type="entry name" value="GLYCOSYLTRANSFERASE WBBK-RELATED"/>
    <property type="match status" value="1"/>
</dbReference>
<evidence type="ECO:0000259" key="4">
    <source>
        <dbReference type="Pfam" id="PF13439"/>
    </source>
</evidence>